<protein>
    <submittedName>
        <fullName evidence="8">ATP-dependent zinc metalloprotease FtsH</fullName>
        <ecNumber evidence="8">3.4.24.-</ecNumber>
    </submittedName>
</protein>
<reference evidence="8" key="1">
    <citation type="submission" date="2019-08" db="EMBL/GenBank/DDBJ databases">
        <authorList>
            <person name="Kucharzyk K."/>
            <person name="Murdoch R.W."/>
            <person name="Higgins S."/>
            <person name="Loffler F."/>
        </authorList>
    </citation>
    <scope>NUCLEOTIDE SEQUENCE</scope>
</reference>
<dbReference type="EC" id="3.4.24.-" evidence="8"/>
<keyword evidence="8" id="KW-0645">Protease</keyword>
<dbReference type="Pfam" id="PF01434">
    <property type="entry name" value="Peptidase_M41"/>
    <property type="match status" value="1"/>
</dbReference>
<dbReference type="AlphaFoldDB" id="A0A645GNS4"/>
<dbReference type="InterPro" id="IPR000642">
    <property type="entry name" value="Peptidase_M41"/>
</dbReference>
<evidence type="ECO:0000256" key="6">
    <source>
        <dbReference type="ARBA" id="ARBA00023049"/>
    </source>
</evidence>
<evidence type="ECO:0000313" key="8">
    <source>
        <dbReference type="EMBL" id="MPN25343.1"/>
    </source>
</evidence>
<evidence type="ECO:0000256" key="2">
    <source>
        <dbReference type="ARBA" id="ARBA00022723"/>
    </source>
</evidence>
<keyword evidence="3" id="KW-0547">Nucleotide-binding</keyword>
<name>A0A645GNS4_9ZZZZ</name>
<dbReference type="PANTHER" id="PTHR43655:SF2">
    <property type="entry name" value="AFG3 LIKE MATRIX AAA PEPTIDASE SUBUNIT 2, ISOFORM A"/>
    <property type="match status" value="1"/>
</dbReference>
<dbReference type="GO" id="GO:0034982">
    <property type="term" value="P:mitochondrial protein processing"/>
    <property type="evidence" value="ECO:0007669"/>
    <property type="project" value="TreeGrafter"/>
</dbReference>
<dbReference type="GO" id="GO:0004176">
    <property type="term" value="F:ATP-dependent peptidase activity"/>
    <property type="evidence" value="ECO:0007669"/>
    <property type="project" value="InterPro"/>
</dbReference>
<organism evidence="8">
    <name type="scientific">bioreactor metagenome</name>
    <dbReference type="NCBI Taxonomy" id="1076179"/>
    <lineage>
        <taxon>unclassified sequences</taxon>
        <taxon>metagenomes</taxon>
        <taxon>ecological metagenomes</taxon>
    </lineage>
</organism>
<sequence length="111" mass="12538">MLAGRVSEEIFFGKDNITIGAQNDIEKSTSLAIDYIAKYGLDEDTGFVNFAILAERLNIPLTSIEKSVKAIIDELYDEVMHIIENNKEKVESIAKMLIEKEVLYESDFNGF</sequence>
<keyword evidence="5" id="KW-0067">ATP-binding</keyword>
<gene>
    <name evidence="8" type="primary">ftsH_87</name>
    <name evidence="8" type="ORF">SDC9_172752</name>
</gene>
<keyword evidence="6 8" id="KW-0482">Metalloprotease</keyword>
<evidence type="ECO:0000259" key="7">
    <source>
        <dbReference type="Pfam" id="PF01434"/>
    </source>
</evidence>
<comment type="caution">
    <text evidence="8">The sequence shown here is derived from an EMBL/GenBank/DDBJ whole genome shotgun (WGS) entry which is preliminary data.</text>
</comment>
<dbReference type="InterPro" id="IPR050928">
    <property type="entry name" value="ATP-dep_Zn_Metalloprotease"/>
</dbReference>
<feature type="domain" description="Peptidase M41" evidence="7">
    <location>
        <begin position="1"/>
        <end position="109"/>
    </location>
</feature>
<keyword evidence="2" id="KW-0479">Metal-binding</keyword>
<dbReference type="GO" id="GO:0004222">
    <property type="term" value="F:metalloendopeptidase activity"/>
    <property type="evidence" value="ECO:0007669"/>
    <property type="project" value="InterPro"/>
</dbReference>
<dbReference type="Gene3D" id="1.20.58.760">
    <property type="entry name" value="Peptidase M41"/>
    <property type="match status" value="1"/>
</dbReference>
<proteinExistence type="predicted"/>
<dbReference type="GO" id="GO:0005745">
    <property type="term" value="C:m-AAA complex"/>
    <property type="evidence" value="ECO:0007669"/>
    <property type="project" value="TreeGrafter"/>
</dbReference>
<evidence type="ECO:0000256" key="4">
    <source>
        <dbReference type="ARBA" id="ARBA00022833"/>
    </source>
</evidence>
<evidence type="ECO:0000256" key="1">
    <source>
        <dbReference type="ARBA" id="ARBA00001947"/>
    </source>
</evidence>
<dbReference type="InterPro" id="IPR037219">
    <property type="entry name" value="Peptidase_M41-like"/>
</dbReference>
<dbReference type="GO" id="GO:0005524">
    <property type="term" value="F:ATP binding"/>
    <property type="evidence" value="ECO:0007669"/>
    <property type="project" value="UniProtKB-KW"/>
</dbReference>
<dbReference type="PANTHER" id="PTHR43655">
    <property type="entry name" value="ATP-DEPENDENT PROTEASE"/>
    <property type="match status" value="1"/>
</dbReference>
<dbReference type="EMBL" id="VSSQ01074493">
    <property type="protein sequence ID" value="MPN25343.1"/>
    <property type="molecule type" value="Genomic_DNA"/>
</dbReference>
<evidence type="ECO:0000256" key="3">
    <source>
        <dbReference type="ARBA" id="ARBA00022741"/>
    </source>
</evidence>
<comment type="cofactor">
    <cofactor evidence="1">
        <name>Zn(2+)</name>
        <dbReference type="ChEBI" id="CHEBI:29105"/>
    </cofactor>
</comment>
<keyword evidence="8" id="KW-0378">Hydrolase</keyword>
<evidence type="ECO:0000256" key="5">
    <source>
        <dbReference type="ARBA" id="ARBA00022840"/>
    </source>
</evidence>
<dbReference type="SUPFAM" id="SSF140990">
    <property type="entry name" value="FtsH protease domain-like"/>
    <property type="match status" value="1"/>
</dbReference>
<accession>A0A645GNS4</accession>
<dbReference type="GO" id="GO:0046872">
    <property type="term" value="F:metal ion binding"/>
    <property type="evidence" value="ECO:0007669"/>
    <property type="project" value="UniProtKB-KW"/>
</dbReference>
<keyword evidence="4" id="KW-0862">Zinc</keyword>